<dbReference type="AlphaFoldDB" id="A0A423STC3"/>
<accession>A0A423STC3</accession>
<dbReference type="EMBL" id="QCYY01002808">
    <property type="protein sequence ID" value="ROT67464.1"/>
    <property type="molecule type" value="Genomic_DNA"/>
</dbReference>
<dbReference type="InterPro" id="IPR013783">
    <property type="entry name" value="Ig-like_fold"/>
</dbReference>
<dbReference type="GO" id="GO:0004896">
    <property type="term" value="F:cytokine receptor activity"/>
    <property type="evidence" value="ECO:0007669"/>
    <property type="project" value="TreeGrafter"/>
</dbReference>
<evidence type="ECO:0000256" key="10">
    <source>
        <dbReference type="SAM" id="SignalP"/>
    </source>
</evidence>
<organism evidence="12 13">
    <name type="scientific">Penaeus vannamei</name>
    <name type="common">Whiteleg shrimp</name>
    <name type="synonym">Litopenaeus vannamei</name>
    <dbReference type="NCBI Taxonomy" id="6689"/>
    <lineage>
        <taxon>Eukaryota</taxon>
        <taxon>Metazoa</taxon>
        <taxon>Ecdysozoa</taxon>
        <taxon>Arthropoda</taxon>
        <taxon>Crustacea</taxon>
        <taxon>Multicrustacea</taxon>
        <taxon>Malacostraca</taxon>
        <taxon>Eumalacostraca</taxon>
        <taxon>Eucarida</taxon>
        <taxon>Decapoda</taxon>
        <taxon>Dendrobranchiata</taxon>
        <taxon>Penaeoidea</taxon>
        <taxon>Penaeidae</taxon>
        <taxon>Penaeus</taxon>
    </lineage>
</organism>
<keyword evidence="3 9" id="KW-1133">Transmembrane helix</keyword>
<keyword evidence="7" id="KW-0325">Glycoprotein</keyword>
<dbReference type="InterPro" id="IPR003961">
    <property type="entry name" value="FN3_dom"/>
</dbReference>
<keyword evidence="5" id="KW-1015">Disulfide bond</keyword>
<keyword evidence="13" id="KW-1185">Reference proteome</keyword>
<dbReference type="PANTHER" id="PTHR23037:SF28">
    <property type="entry name" value="ERYTHROPOIETIN RECEPTOR"/>
    <property type="match status" value="1"/>
</dbReference>
<gene>
    <name evidence="12" type="ORF">C7M84_014461</name>
</gene>
<evidence type="ECO:0000256" key="2">
    <source>
        <dbReference type="ARBA" id="ARBA00022692"/>
    </source>
</evidence>
<reference evidence="12 13" key="2">
    <citation type="submission" date="2019-01" db="EMBL/GenBank/DDBJ databases">
        <title>The decoding of complex shrimp genome reveals the adaptation for benthos swimmer, frequently molting mechanism and breeding impact on genome.</title>
        <authorList>
            <person name="Sun Y."/>
            <person name="Gao Y."/>
            <person name="Yu Y."/>
        </authorList>
    </citation>
    <scope>NUCLEOTIDE SEQUENCE [LARGE SCALE GENOMIC DNA]</scope>
    <source>
        <tissue evidence="12">Muscle</tissue>
    </source>
</reference>
<feature type="signal peptide" evidence="10">
    <location>
        <begin position="1"/>
        <end position="19"/>
    </location>
</feature>
<evidence type="ECO:0000259" key="11">
    <source>
        <dbReference type="PROSITE" id="PS50853"/>
    </source>
</evidence>
<evidence type="ECO:0000256" key="6">
    <source>
        <dbReference type="ARBA" id="ARBA00023170"/>
    </source>
</evidence>
<evidence type="ECO:0000256" key="5">
    <source>
        <dbReference type="ARBA" id="ARBA00023157"/>
    </source>
</evidence>
<keyword evidence="10" id="KW-0732">Signal</keyword>
<feature type="compositionally biased region" description="Basic and acidic residues" evidence="8">
    <location>
        <begin position="722"/>
        <end position="738"/>
    </location>
</feature>
<dbReference type="STRING" id="6689.A0A423STC3"/>
<sequence>MGRFWPLFLVLAACGVSGAFREARSAKVTPDLVKDQTDEHQHGSSALPLRADGKNPVHECPSNGVHHAILDKDSEEACQLHGGLTPRCSDLSGLIVFLNETRTRQNFTILGDGKIDVYLKESKLGEFGLMYKCYSSNKSEYAFKKIGVGNPPSDVQNLTCISANLEYLNCSWRQPYNPAQNNDYGAYLYNRTWHCNYGRDQCVANTSNGYRPEDPSPPLIFSTENVLGPASFTHTIDNWAAMLPKPAEDFAVEEKSPMKISVTWTSPSPLRNFPPGLFYRLDLRGLNHSVSTMTTVGKYSNSSTWEVETQVPFPWLTYEIKLRLRSGRRNATTDAHWEDGWSSEPVHEAVEIKPAAPWAAPEVDVGTFRVNRSADSSRMELTAMWRRLPPLLHNGPGLRYVVMCSNYSKIVNTTEPMATFPNLPTGSYRVTIKPENTEGPSNETSHIDINEKLPLAPALSVVVFHRTTKQYELRWEGESNYTYTVYVCIDDTSSKDCKGNLYWKGVGRTSAVNITLQEMNISQSASKPRFALSAENEARESSGMAWDTCARPQDYDSKPKSPVIEITETDESVILSWSLSCTNRSGIVEKAEASWGPKQHNCSSQISSELQIPKHELQRDTNYTICLRLLYRSGYSDWSTTTYSIGKDSIPIGIIVLLASISVIVVTVLVLVGKRIFRHIHKAHKELTRHINMPSVLSEEGEGATLKDQRGSHCDLGTPCKAPEEVKQSPKDKTRWRATDDKIQETKLRPEEKEKQAYIFGMSHAEGQQGGSCAGYVLAHDPEERPDAGAPSRRAEGTSVELCDKKGDCSPPFTSKGYVQCSAITERLDSFQ</sequence>
<reference evidence="12 13" key="1">
    <citation type="submission" date="2018-04" db="EMBL/GenBank/DDBJ databases">
        <authorList>
            <person name="Zhang X."/>
            <person name="Yuan J."/>
            <person name="Li F."/>
            <person name="Xiang J."/>
        </authorList>
    </citation>
    <scope>NUCLEOTIDE SEQUENCE [LARGE SCALE GENOMIC DNA]</scope>
    <source>
        <tissue evidence="12">Muscle</tissue>
    </source>
</reference>
<feature type="chain" id="PRO_5019478359" description="Fibronectin type-III domain-containing protein" evidence="10">
    <location>
        <begin position="20"/>
        <end position="832"/>
    </location>
</feature>
<feature type="region of interest" description="Disordered" evidence="8">
    <location>
        <begin position="700"/>
        <end position="738"/>
    </location>
</feature>
<dbReference type="Gene3D" id="2.60.40.10">
    <property type="entry name" value="Immunoglobulins"/>
    <property type="match status" value="1"/>
</dbReference>
<feature type="transmembrane region" description="Helical" evidence="9">
    <location>
        <begin position="650"/>
        <end position="672"/>
    </location>
</feature>
<proteinExistence type="predicted"/>
<evidence type="ECO:0000256" key="9">
    <source>
        <dbReference type="SAM" id="Phobius"/>
    </source>
</evidence>
<name>A0A423STC3_PENVA</name>
<keyword evidence="2 9" id="KW-0812">Transmembrane</keyword>
<evidence type="ECO:0000256" key="7">
    <source>
        <dbReference type="ARBA" id="ARBA00023180"/>
    </source>
</evidence>
<feature type="region of interest" description="Disordered" evidence="8">
    <location>
        <begin position="31"/>
        <end position="53"/>
    </location>
</feature>
<feature type="compositionally biased region" description="Basic and acidic residues" evidence="8">
    <location>
        <begin position="32"/>
        <end position="42"/>
    </location>
</feature>
<keyword evidence="6" id="KW-0675">Receptor</keyword>
<dbReference type="SUPFAM" id="SSF49265">
    <property type="entry name" value="Fibronectin type III"/>
    <property type="match status" value="2"/>
</dbReference>
<comment type="subcellular location">
    <subcellularLocation>
        <location evidence="1">Membrane</location>
        <topology evidence="1">Single-pass type I membrane protein</topology>
    </subcellularLocation>
</comment>
<dbReference type="OrthoDB" id="6381660at2759"/>
<dbReference type="Proteomes" id="UP000283509">
    <property type="component" value="Unassembled WGS sequence"/>
</dbReference>
<dbReference type="SMART" id="SM00060">
    <property type="entry name" value="FN3"/>
    <property type="match status" value="2"/>
</dbReference>
<evidence type="ECO:0000313" key="12">
    <source>
        <dbReference type="EMBL" id="ROT67464.1"/>
    </source>
</evidence>
<feature type="domain" description="Fibronectin type-III" evidence="11">
    <location>
        <begin position="558"/>
        <end position="649"/>
    </location>
</feature>
<dbReference type="PANTHER" id="PTHR23037">
    <property type="entry name" value="CYTOKINE RECEPTOR"/>
    <property type="match status" value="1"/>
</dbReference>
<keyword evidence="4 9" id="KW-0472">Membrane</keyword>
<evidence type="ECO:0000256" key="1">
    <source>
        <dbReference type="ARBA" id="ARBA00004479"/>
    </source>
</evidence>
<evidence type="ECO:0000256" key="3">
    <source>
        <dbReference type="ARBA" id="ARBA00022989"/>
    </source>
</evidence>
<evidence type="ECO:0000256" key="8">
    <source>
        <dbReference type="SAM" id="MobiDB-lite"/>
    </source>
</evidence>
<evidence type="ECO:0000256" key="4">
    <source>
        <dbReference type="ARBA" id="ARBA00023136"/>
    </source>
</evidence>
<dbReference type="GO" id="GO:0009897">
    <property type="term" value="C:external side of plasma membrane"/>
    <property type="evidence" value="ECO:0007669"/>
    <property type="project" value="TreeGrafter"/>
</dbReference>
<evidence type="ECO:0000313" key="13">
    <source>
        <dbReference type="Proteomes" id="UP000283509"/>
    </source>
</evidence>
<comment type="caution">
    <text evidence="12">The sequence shown here is derived from an EMBL/GenBank/DDBJ whole genome shotgun (WGS) entry which is preliminary data.</text>
</comment>
<dbReference type="InterPro" id="IPR036116">
    <property type="entry name" value="FN3_sf"/>
</dbReference>
<protein>
    <recommendedName>
        <fullName evidence="11">Fibronectin type-III domain-containing protein</fullName>
    </recommendedName>
</protein>
<dbReference type="PROSITE" id="PS50853">
    <property type="entry name" value="FN3"/>
    <property type="match status" value="1"/>
</dbReference>